<keyword evidence="3" id="KW-1185">Reference proteome</keyword>
<dbReference type="InterPro" id="IPR004360">
    <property type="entry name" value="Glyas_Fos-R_dOase_dom"/>
</dbReference>
<reference evidence="2 3" key="1">
    <citation type="submission" date="2019-04" db="EMBL/GenBank/DDBJ databases">
        <authorList>
            <person name="Li Y."/>
            <person name="Wang J."/>
        </authorList>
    </citation>
    <scope>NUCLEOTIDE SEQUENCE [LARGE SCALE GENOMIC DNA]</scope>
    <source>
        <strain evidence="2 3">DSM 14668</strain>
    </source>
</reference>
<evidence type="ECO:0000313" key="2">
    <source>
        <dbReference type="EMBL" id="TKD10334.1"/>
    </source>
</evidence>
<protein>
    <submittedName>
        <fullName evidence="2">Glyoxalase/bleomycin resistance/dioxygenase family protein</fullName>
    </submittedName>
</protein>
<dbReference type="AlphaFoldDB" id="A0A4U1JIH3"/>
<gene>
    <name evidence="2" type="ORF">E8A74_07735</name>
</gene>
<dbReference type="InterPro" id="IPR049789">
    <property type="entry name" value="ArsI/CadI-like"/>
</dbReference>
<dbReference type="PANTHER" id="PTHR41294:SF1">
    <property type="entry name" value="CADMIUM-INDUCED PROTEIN CADI"/>
    <property type="match status" value="1"/>
</dbReference>
<feature type="domain" description="VOC" evidence="1">
    <location>
        <begin position="4"/>
        <end position="119"/>
    </location>
</feature>
<accession>A0A4U1JIH3</accession>
<dbReference type="SUPFAM" id="SSF54593">
    <property type="entry name" value="Glyoxalase/Bleomycin resistance protein/Dihydroxybiphenyl dioxygenase"/>
    <property type="match status" value="1"/>
</dbReference>
<evidence type="ECO:0000259" key="1">
    <source>
        <dbReference type="PROSITE" id="PS51819"/>
    </source>
</evidence>
<sequence length="168" mass="17883">MNVVKPHVSLNVTNIDRSVAFYEKAFGVAATKRRPGYAKFDLETPSLNLTMQEAPRTGVNASHFGVQVAMTEDVIEAKTRFEALGLATFTEEDTSCCYAVQDKVWIEDPDGNSWEVFVVKGDAAVMGDSPALKSDASACCTPVALSRKPAAAEASASPCCSPKSADEG</sequence>
<comment type="caution">
    <text evidence="2">The sequence shown here is derived from an EMBL/GenBank/DDBJ whole genome shotgun (WGS) entry which is preliminary data.</text>
</comment>
<dbReference type="PANTHER" id="PTHR41294">
    <property type="entry name" value="CADMIUM-INDUCED PROTEIN CADI"/>
    <property type="match status" value="1"/>
</dbReference>
<dbReference type="Gene3D" id="3.10.180.10">
    <property type="entry name" value="2,3-Dihydroxybiphenyl 1,2-Dioxygenase, domain 1"/>
    <property type="match status" value="1"/>
</dbReference>
<dbReference type="InterPro" id="IPR052393">
    <property type="entry name" value="Cadmium-induced_rsp"/>
</dbReference>
<keyword evidence="2" id="KW-0560">Oxidoreductase</keyword>
<dbReference type="OrthoDB" id="9789608at2"/>
<evidence type="ECO:0000313" key="3">
    <source>
        <dbReference type="Proteomes" id="UP000309215"/>
    </source>
</evidence>
<dbReference type="Proteomes" id="UP000309215">
    <property type="component" value="Unassembled WGS sequence"/>
</dbReference>
<dbReference type="RefSeq" id="WP_136928298.1">
    <property type="nucleotide sequence ID" value="NZ_SSMQ01000006.1"/>
</dbReference>
<dbReference type="InterPro" id="IPR029068">
    <property type="entry name" value="Glyas_Bleomycin-R_OHBP_Dase"/>
</dbReference>
<dbReference type="InterPro" id="IPR037523">
    <property type="entry name" value="VOC_core"/>
</dbReference>
<dbReference type="Pfam" id="PF00903">
    <property type="entry name" value="Glyoxalase"/>
    <property type="match status" value="1"/>
</dbReference>
<dbReference type="GO" id="GO:0046686">
    <property type="term" value="P:response to cadmium ion"/>
    <property type="evidence" value="ECO:0007669"/>
    <property type="project" value="TreeGrafter"/>
</dbReference>
<dbReference type="EMBL" id="SSMQ01000006">
    <property type="protein sequence ID" value="TKD10334.1"/>
    <property type="molecule type" value="Genomic_DNA"/>
</dbReference>
<dbReference type="PROSITE" id="PS51819">
    <property type="entry name" value="VOC"/>
    <property type="match status" value="1"/>
</dbReference>
<name>A0A4U1JIH3_9BACT</name>
<dbReference type="NCBIfam" id="NF041414">
    <property type="entry name" value="ArsI_CadI_VOC"/>
    <property type="match status" value="1"/>
</dbReference>
<proteinExistence type="predicted"/>
<dbReference type="GO" id="GO:0051213">
    <property type="term" value="F:dioxygenase activity"/>
    <property type="evidence" value="ECO:0007669"/>
    <property type="project" value="UniProtKB-KW"/>
</dbReference>
<keyword evidence="2" id="KW-0223">Dioxygenase</keyword>
<organism evidence="2 3">
    <name type="scientific">Polyangium fumosum</name>
    <dbReference type="NCBI Taxonomy" id="889272"/>
    <lineage>
        <taxon>Bacteria</taxon>
        <taxon>Pseudomonadati</taxon>
        <taxon>Myxococcota</taxon>
        <taxon>Polyangia</taxon>
        <taxon>Polyangiales</taxon>
        <taxon>Polyangiaceae</taxon>
        <taxon>Polyangium</taxon>
    </lineage>
</organism>